<feature type="compositionally biased region" description="Low complexity" evidence="1">
    <location>
        <begin position="157"/>
        <end position="172"/>
    </location>
</feature>
<accession>A0A225VWE8</accession>
<dbReference type="AlphaFoldDB" id="A0A225VWE8"/>
<feature type="region of interest" description="Disordered" evidence="1">
    <location>
        <begin position="131"/>
        <end position="172"/>
    </location>
</feature>
<dbReference type="EMBL" id="NBNE01002642">
    <property type="protein sequence ID" value="OWZ09851.1"/>
    <property type="molecule type" value="Genomic_DNA"/>
</dbReference>
<gene>
    <name evidence="2" type="ORF">PHMEG_00017378</name>
</gene>
<protein>
    <submittedName>
        <fullName evidence="2">Uncharacterized protein</fullName>
    </submittedName>
</protein>
<proteinExistence type="predicted"/>
<evidence type="ECO:0000256" key="1">
    <source>
        <dbReference type="SAM" id="MobiDB-lite"/>
    </source>
</evidence>
<organism evidence="2 3">
    <name type="scientific">Phytophthora megakarya</name>
    <dbReference type="NCBI Taxonomy" id="4795"/>
    <lineage>
        <taxon>Eukaryota</taxon>
        <taxon>Sar</taxon>
        <taxon>Stramenopiles</taxon>
        <taxon>Oomycota</taxon>
        <taxon>Peronosporomycetes</taxon>
        <taxon>Peronosporales</taxon>
        <taxon>Peronosporaceae</taxon>
        <taxon>Phytophthora</taxon>
    </lineage>
</organism>
<comment type="caution">
    <text evidence="2">The sequence shown here is derived from an EMBL/GenBank/DDBJ whole genome shotgun (WGS) entry which is preliminary data.</text>
</comment>
<evidence type="ECO:0000313" key="3">
    <source>
        <dbReference type="Proteomes" id="UP000198211"/>
    </source>
</evidence>
<feature type="compositionally biased region" description="Acidic residues" evidence="1">
    <location>
        <begin position="139"/>
        <end position="150"/>
    </location>
</feature>
<reference evidence="3" key="1">
    <citation type="submission" date="2017-03" db="EMBL/GenBank/DDBJ databases">
        <title>Phytopthora megakarya and P. palmivora, two closely related causual agents of cacao black pod achieved similar genome size and gene model numbers by different mechanisms.</title>
        <authorList>
            <person name="Ali S."/>
            <person name="Shao J."/>
            <person name="Larry D.J."/>
            <person name="Kronmiller B."/>
            <person name="Shen D."/>
            <person name="Strem M.D."/>
            <person name="Melnick R.L."/>
            <person name="Guiltinan M.J."/>
            <person name="Tyler B.M."/>
            <person name="Meinhardt L.W."/>
            <person name="Bailey B.A."/>
        </authorList>
    </citation>
    <scope>NUCLEOTIDE SEQUENCE [LARGE SCALE GENOMIC DNA]</scope>
    <source>
        <strain evidence="3">zdho120</strain>
    </source>
</reference>
<dbReference type="Proteomes" id="UP000198211">
    <property type="component" value="Unassembled WGS sequence"/>
</dbReference>
<sequence length="172" mass="19367">MRGDPPSDHASFITQLHALLLDVGSAEFADTPDDSSSGRAHKLAMDNEWVEVNGIRKRRQRLQVVSAIKLDIRRATCNLILNIHAVYLCDKVRHDHYPNNNLTCYEIWHQLWSNRSERPRACCGRRIQIRGPGKKHDATDEDDDAEDEDETPHNIITAADTTSEAAEDTAAA</sequence>
<keyword evidence="3" id="KW-1185">Reference proteome</keyword>
<evidence type="ECO:0000313" key="2">
    <source>
        <dbReference type="EMBL" id="OWZ09851.1"/>
    </source>
</evidence>
<name>A0A225VWE8_9STRA</name>